<dbReference type="InterPro" id="IPR001810">
    <property type="entry name" value="F-box_dom"/>
</dbReference>
<proteinExistence type="predicted"/>
<dbReference type="AlphaFoldDB" id="A0AAD8HEH1"/>
<feature type="transmembrane region" description="Helical" evidence="1">
    <location>
        <begin position="32"/>
        <end position="50"/>
    </location>
</feature>
<keyword evidence="1" id="KW-0812">Transmembrane</keyword>
<evidence type="ECO:0000259" key="2">
    <source>
        <dbReference type="PROSITE" id="PS50181"/>
    </source>
</evidence>
<organism evidence="3 4">
    <name type="scientific">Heracleum sosnowskyi</name>
    <dbReference type="NCBI Taxonomy" id="360622"/>
    <lineage>
        <taxon>Eukaryota</taxon>
        <taxon>Viridiplantae</taxon>
        <taxon>Streptophyta</taxon>
        <taxon>Embryophyta</taxon>
        <taxon>Tracheophyta</taxon>
        <taxon>Spermatophyta</taxon>
        <taxon>Magnoliopsida</taxon>
        <taxon>eudicotyledons</taxon>
        <taxon>Gunneridae</taxon>
        <taxon>Pentapetalae</taxon>
        <taxon>asterids</taxon>
        <taxon>campanulids</taxon>
        <taxon>Apiales</taxon>
        <taxon>Apiaceae</taxon>
        <taxon>Apioideae</taxon>
        <taxon>apioid superclade</taxon>
        <taxon>Tordylieae</taxon>
        <taxon>Tordyliinae</taxon>
        <taxon>Heracleum</taxon>
    </lineage>
</organism>
<dbReference type="PANTHER" id="PTHR31482:SF18">
    <property type="entry name" value="ESTS AU081301(E20138)"/>
    <property type="match status" value="1"/>
</dbReference>
<accession>A0AAD8HEH1</accession>
<reference evidence="3" key="2">
    <citation type="submission" date="2023-05" db="EMBL/GenBank/DDBJ databases">
        <authorList>
            <person name="Schelkunov M.I."/>
        </authorList>
    </citation>
    <scope>NUCLEOTIDE SEQUENCE</scope>
    <source>
        <strain evidence="3">Hsosn_3</strain>
        <tissue evidence="3">Leaf</tissue>
    </source>
</reference>
<dbReference type="PROSITE" id="PS50181">
    <property type="entry name" value="FBOX"/>
    <property type="match status" value="1"/>
</dbReference>
<comment type="caution">
    <text evidence="3">The sequence shown here is derived from an EMBL/GenBank/DDBJ whole genome shotgun (WGS) entry which is preliminary data.</text>
</comment>
<keyword evidence="4" id="KW-1185">Reference proteome</keyword>
<dbReference type="Proteomes" id="UP001237642">
    <property type="component" value="Unassembled WGS sequence"/>
</dbReference>
<dbReference type="PANTHER" id="PTHR31482">
    <property type="entry name" value="ESTS AU081301(E20138)"/>
    <property type="match status" value="1"/>
</dbReference>
<dbReference type="InterPro" id="IPR036047">
    <property type="entry name" value="F-box-like_dom_sf"/>
</dbReference>
<dbReference type="EMBL" id="JAUIZM010000009">
    <property type="protein sequence ID" value="KAK1365990.1"/>
    <property type="molecule type" value="Genomic_DNA"/>
</dbReference>
<evidence type="ECO:0000256" key="1">
    <source>
        <dbReference type="SAM" id="Phobius"/>
    </source>
</evidence>
<keyword evidence="1" id="KW-0472">Membrane</keyword>
<dbReference type="SMART" id="SM00256">
    <property type="entry name" value="FBOX"/>
    <property type="match status" value="1"/>
</dbReference>
<dbReference type="SUPFAM" id="SSF81383">
    <property type="entry name" value="F-box domain"/>
    <property type="match status" value="1"/>
</dbReference>
<sequence>MFFLLISCFSFIMFTHISFLNSFIKMKNELRILLLPWILEALSLFFISWFKRRRIHVTFFNVPTFSSKVNKEEIKRETSLLDLPDLALDCILEKLSPAELSNMASVCTSLRNVCVNDYFWEKHLKHKWGRVIGDIAFREWKSNIELKKKEALSDCSDQNGIFPFFSLLKLKMDRRGKLRSALPVESIMPLYQSLESGKFWFPGQVINRENGNVGFMLSCYDAELSYDYRSDNFRARYSAQGRATMEHDIEWNRIRASTVKTRAHDLHLSDCLDELQPGDHIEIQWRRNKDFPYGWWYGVVGHLGSCDGCEIHCQCHSSDTVVLEFKQYTPGSRWRETIIDRKHHSEIGDEIYGFYGGIRKICNKDEISMWKRIWPTKVVE</sequence>
<dbReference type="Pfam" id="PF00646">
    <property type="entry name" value="F-box"/>
    <property type="match status" value="1"/>
</dbReference>
<name>A0AAD8HEH1_9APIA</name>
<evidence type="ECO:0000313" key="4">
    <source>
        <dbReference type="Proteomes" id="UP001237642"/>
    </source>
</evidence>
<gene>
    <name evidence="3" type="ORF">POM88_041551</name>
</gene>
<protein>
    <submittedName>
        <fullName evidence="3">F-box protein</fullName>
    </submittedName>
</protein>
<dbReference type="Gene3D" id="1.20.1280.50">
    <property type="match status" value="1"/>
</dbReference>
<keyword evidence="1" id="KW-1133">Transmembrane helix</keyword>
<feature type="domain" description="F-box" evidence="2">
    <location>
        <begin position="77"/>
        <end position="123"/>
    </location>
</feature>
<evidence type="ECO:0000313" key="3">
    <source>
        <dbReference type="EMBL" id="KAK1365990.1"/>
    </source>
</evidence>
<reference evidence="3" key="1">
    <citation type="submission" date="2023-02" db="EMBL/GenBank/DDBJ databases">
        <title>Genome of toxic invasive species Heracleum sosnowskyi carries increased number of genes despite the absence of recent whole-genome duplications.</title>
        <authorList>
            <person name="Schelkunov M."/>
            <person name="Shtratnikova V."/>
            <person name="Makarenko M."/>
            <person name="Klepikova A."/>
            <person name="Omelchenko D."/>
            <person name="Novikova G."/>
            <person name="Obukhova E."/>
            <person name="Bogdanov V."/>
            <person name="Penin A."/>
            <person name="Logacheva M."/>
        </authorList>
    </citation>
    <scope>NUCLEOTIDE SEQUENCE</scope>
    <source>
        <strain evidence="3">Hsosn_3</strain>
        <tissue evidence="3">Leaf</tissue>
    </source>
</reference>